<dbReference type="Pfam" id="PF13239">
    <property type="entry name" value="2TM"/>
    <property type="match status" value="1"/>
</dbReference>
<keyword evidence="4" id="KW-1185">Reference proteome</keyword>
<keyword evidence="1" id="KW-0472">Membrane</keyword>
<protein>
    <recommendedName>
        <fullName evidence="2">2TM domain-containing protein</fullName>
    </recommendedName>
</protein>
<keyword evidence="1" id="KW-0812">Transmembrane</keyword>
<feature type="transmembrane region" description="Helical" evidence="1">
    <location>
        <begin position="32"/>
        <end position="52"/>
    </location>
</feature>
<feature type="domain" description="2TM" evidence="2">
    <location>
        <begin position="21"/>
        <end position="80"/>
    </location>
</feature>
<proteinExistence type="predicted"/>
<dbReference type="RefSeq" id="WP_345379312.1">
    <property type="nucleotide sequence ID" value="NZ_BAABIC010000004.1"/>
</dbReference>
<name>A0ABP8W6T2_9PSEU</name>
<evidence type="ECO:0000313" key="4">
    <source>
        <dbReference type="Proteomes" id="UP001500325"/>
    </source>
</evidence>
<evidence type="ECO:0000259" key="2">
    <source>
        <dbReference type="Pfam" id="PF13239"/>
    </source>
</evidence>
<feature type="transmembrane region" description="Helical" evidence="1">
    <location>
        <begin position="58"/>
        <end position="79"/>
    </location>
</feature>
<keyword evidence="1" id="KW-1133">Transmembrane helix</keyword>
<dbReference type="EMBL" id="BAABIC010000004">
    <property type="protein sequence ID" value="GAA4682211.1"/>
    <property type="molecule type" value="Genomic_DNA"/>
</dbReference>
<evidence type="ECO:0000256" key="1">
    <source>
        <dbReference type="SAM" id="Phobius"/>
    </source>
</evidence>
<accession>A0ABP8W6T2</accession>
<dbReference type="Proteomes" id="UP001500325">
    <property type="component" value="Unassembled WGS sequence"/>
</dbReference>
<gene>
    <name evidence="3" type="ORF">GCM10023215_15190</name>
</gene>
<dbReference type="InterPro" id="IPR025698">
    <property type="entry name" value="2TM_dom"/>
</dbReference>
<organism evidence="3 4">
    <name type="scientific">Pseudonocardia yuanmonensis</name>
    <dbReference type="NCBI Taxonomy" id="1095914"/>
    <lineage>
        <taxon>Bacteria</taxon>
        <taxon>Bacillati</taxon>
        <taxon>Actinomycetota</taxon>
        <taxon>Actinomycetes</taxon>
        <taxon>Pseudonocardiales</taxon>
        <taxon>Pseudonocardiaceae</taxon>
        <taxon>Pseudonocardia</taxon>
    </lineage>
</organism>
<comment type="caution">
    <text evidence="3">The sequence shown here is derived from an EMBL/GenBank/DDBJ whole genome shotgun (WGS) entry which is preliminary data.</text>
</comment>
<reference evidence="4" key="1">
    <citation type="journal article" date="2019" name="Int. J. Syst. Evol. Microbiol.">
        <title>The Global Catalogue of Microorganisms (GCM) 10K type strain sequencing project: providing services to taxonomists for standard genome sequencing and annotation.</title>
        <authorList>
            <consortium name="The Broad Institute Genomics Platform"/>
            <consortium name="The Broad Institute Genome Sequencing Center for Infectious Disease"/>
            <person name="Wu L."/>
            <person name="Ma J."/>
        </authorList>
    </citation>
    <scope>NUCLEOTIDE SEQUENCE [LARGE SCALE GENOMIC DNA]</scope>
    <source>
        <strain evidence="4">JCM 18055</strain>
    </source>
</reference>
<sequence length="97" mass="11165">MSVDEHGTGTGSTGEDQLRDEAVKRIEKKNGFWVHLTVYLVVNAMLVLVWAWTGAPFFWPVFPVVFWGIGLVANGWDAFRGPVSERRIRNEMDRMRR</sequence>
<evidence type="ECO:0000313" key="3">
    <source>
        <dbReference type="EMBL" id="GAA4682211.1"/>
    </source>
</evidence>